<evidence type="ECO:0000259" key="24">
    <source>
        <dbReference type="Pfam" id="PF00136"/>
    </source>
</evidence>
<keyword evidence="14" id="KW-0239">DNA-directed DNA polymerase</keyword>
<protein>
    <recommendedName>
        <fullName evidence="5">DNA polymerase zeta catalytic subunit</fullName>
        <ecNumber evidence="4">2.7.7.7</ecNumber>
    </recommendedName>
</protein>
<keyword evidence="7" id="KW-0808">Transferase</keyword>
<evidence type="ECO:0000256" key="6">
    <source>
        <dbReference type="ARBA" id="ARBA00022485"/>
    </source>
</evidence>
<keyword evidence="10" id="KW-0479">Metal-binding</keyword>
<feature type="region of interest" description="Disordered" evidence="23">
    <location>
        <begin position="853"/>
        <end position="1003"/>
    </location>
</feature>
<evidence type="ECO:0000313" key="29">
    <source>
        <dbReference type="Proteomes" id="UP001355207"/>
    </source>
</evidence>
<keyword evidence="6" id="KW-0004">4Fe-4S</keyword>
<dbReference type="CDD" id="cd05534">
    <property type="entry name" value="POLBc_zeta"/>
    <property type="match status" value="1"/>
</dbReference>
<dbReference type="GO" id="GO:0000166">
    <property type="term" value="F:nucleotide binding"/>
    <property type="evidence" value="ECO:0007669"/>
    <property type="project" value="InterPro"/>
</dbReference>
<dbReference type="InterPro" id="IPR006133">
    <property type="entry name" value="DNA-dir_DNA_pol_B_exonuc"/>
</dbReference>
<dbReference type="EMBL" id="CP144103">
    <property type="protein sequence ID" value="WWC89962.1"/>
    <property type="molecule type" value="Genomic_DNA"/>
</dbReference>
<evidence type="ECO:0000256" key="21">
    <source>
        <dbReference type="ARBA" id="ARBA00066055"/>
    </source>
</evidence>
<dbReference type="PANTHER" id="PTHR45812">
    <property type="entry name" value="DNA POLYMERASE ZETA CATALYTIC SUBUNIT"/>
    <property type="match status" value="1"/>
</dbReference>
<dbReference type="GO" id="GO:0016035">
    <property type="term" value="C:zeta DNA polymerase complex"/>
    <property type="evidence" value="ECO:0007669"/>
    <property type="project" value="InterPro"/>
</dbReference>
<comment type="similarity">
    <text evidence="3">Belongs to the DNA polymerase type-B family.</text>
</comment>
<keyword evidence="13" id="KW-0862">Zinc</keyword>
<feature type="compositionally biased region" description="Acidic residues" evidence="23">
    <location>
        <begin position="573"/>
        <end position="589"/>
    </location>
</feature>
<dbReference type="InterPro" id="IPR036397">
    <property type="entry name" value="RNaseH_sf"/>
</dbReference>
<feature type="region of interest" description="Disordered" evidence="23">
    <location>
        <begin position="709"/>
        <end position="740"/>
    </location>
</feature>
<feature type="compositionally biased region" description="Polar residues" evidence="23">
    <location>
        <begin position="490"/>
        <end position="500"/>
    </location>
</feature>
<dbReference type="PROSITE" id="PS00116">
    <property type="entry name" value="DNA_POLYMERASE_B"/>
    <property type="match status" value="1"/>
</dbReference>
<evidence type="ECO:0000256" key="8">
    <source>
        <dbReference type="ARBA" id="ARBA00022695"/>
    </source>
</evidence>
<evidence type="ECO:0000259" key="27">
    <source>
        <dbReference type="Pfam" id="PF24055"/>
    </source>
</evidence>
<keyword evidence="11" id="KW-0227">DNA damage</keyword>
<dbReference type="Pfam" id="PF03104">
    <property type="entry name" value="DNA_pol_B_exo1"/>
    <property type="match status" value="1"/>
</dbReference>
<dbReference type="InterPro" id="IPR012337">
    <property type="entry name" value="RNaseH-like_sf"/>
</dbReference>
<feature type="region of interest" description="Disordered" evidence="23">
    <location>
        <begin position="645"/>
        <end position="684"/>
    </location>
</feature>
<dbReference type="InterPro" id="IPR042087">
    <property type="entry name" value="DNA_pol_B_thumb"/>
</dbReference>
<evidence type="ECO:0000256" key="15">
    <source>
        <dbReference type="ARBA" id="ARBA00023004"/>
    </source>
</evidence>
<comment type="catalytic activity">
    <reaction evidence="20">
        <text>DNA(n) + a 2'-deoxyribonucleoside 5'-triphosphate = DNA(n+1) + diphosphate</text>
        <dbReference type="Rhea" id="RHEA:22508"/>
        <dbReference type="Rhea" id="RHEA-COMP:17339"/>
        <dbReference type="Rhea" id="RHEA-COMP:17340"/>
        <dbReference type="ChEBI" id="CHEBI:33019"/>
        <dbReference type="ChEBI" id="CHEBI:61560"/>
        <dbReference type="ChEBI" id="CHEBI:173112"/>
        <dbReference type="EC" id="2.7.7.7"/>
    </reaction>
</comment>
<dbReference type="GO" id="GO:0003887">
    <property type="term" value="F:DNA-directed DNA polymerase activity"/>
    <property type="evidence" value="ECO:0007669"/>
    <property type="project" value="UniProtKB-KW"/>
</dbReference>
<dbReference type="Proteomes" id="UP001355207">
    <property type="component" value="Chromosome 6"/>
</dbReference>
<dbReference type="FunFam" id="1.10.287.690:FF:000002">
    <property type="entry name" value="DNA polymerase zeta"/>
    <property type="match status" value="1"/>
</dbReference>
<feature type="compositionally biased region" description="Polar residues" evidence="23">
    <location>
        <begin position="709"/>
        <end position="720"/>
    </location>
</feature>
<dbReference type="GO" id="GO:0006260">
    <property type="term" value="P:DNA replication"/>
    <property type="evidence" value="ECO:0007669"/>
    <property type="project" value="UniProtKB-KW"/>
</dbReference>
<keyword evidence="18" id="KW-0234">DNA repair</keyword>
<keyword evidence="19" id="KW-0539">Nucleus</keyword>
<proteinExistence type="inferred from homology"/>
<dbReference type="EC" id="2.7.7.7" evidence="4"/>
<feature type="domain" description="DNA-directed DNA polymerase family B multifunctional" evidence="24">
    <location>
        <begin position="1400"/>
        <end position="1846"/>
    </location>
</feature>
<keyword evidence="22" id="KW-0175">Coiled coil</keyword>
<dbReference type="Pfam" id="PF14260">
    <property type="entry name" value="zf-C4pol"/>
    <property type="match status" value="1"/>
</dbReference>
<dbReference type="Gene3D" id="3.30.420.10">
    <property type="entry name" value="Ribonuclease H-like superfamily/Ribonuclease H"/>
    <property type="match status" value="1"/>
</dbReference>
<feature type="compositionally biased region" description="Acidic residues" evidence="23">
    <location>
        <begin position="527"/>
        <end position="541"/>
    </location>
</feature>
<dbReference type="InterPro" id="IPR025687">
    <property type="entry name" value="Znf-C4pol"/>
</dbReference>
<keyword evidence="8" id="KW-0548">Nucleotidyltransferase</keyword>
<dbReference type="InterPro" id="IPR017964">
    <property type="entry name" value="DNA-dir_DNA_pol_B_CS"/>
</dbReference>
<dbReference type="FunFam" id="1.10.132.60:FF:000007">
    <property type="entry name" value="DNA polymerase"/>
    <property type="match status" value="1"/>
</dbReference>
<evidence type="ECO:0000256" key="5">
    <source>
        <dbReference type="ARBA" id="ARBA00021589"/>
    </source>
</evidence>
<dbReference type="Gene3D" id="1.10.132.60">
    <property type="entry name" value="DNA polymerase family B, C-terminal domain"/>
    <property type="match status" value="1"/>
</dbReference>
<dbReference type="InterPro" id="IPR023211">
    <property type="entry name" value="DNA_pol_palm_dom_sf"/>
</dbReference>
<evidence type="ECO:0000256" key="17">
    <source>
        <dbReference type="ARBA" id="ARBA00023125"/>
    </source>
</evidence>
<evidence type="ECO:0000256" key="9">
    <source>
        <dbReference type="ARBA" id="ARBA00022705"/>
    </source>
</evidence>
<feature type="region of interest" description="Disordered" evidence="23">
    <location>
        <begin position="1873"/>
        <end position="1903"/>
    </location>
</feature>
<accession>A0AAX4JX78</accession>
<keyword evidence="12" id="KW-0863">Zinc-finger</keyword>
<organism evidence="28 29">
    <name type="scientific">Kwoniella dendrophila CBS 6074</name>
    <dbReference type="NCBI Taxonomy" id="1295534"/>
    <lineage>
        <taxon>Eukaryota</taxon>
        <taxon>Fungi</taxon>
        <taxon>Dikarya</taxon>
        <taxon>Basidiomycota</taxon>
        <taxon>Agaricomycotina</taxon>
        <taxon>Tremellomycetes</taxon>
        <taxon>Tremellales</taxon>
        <taxon>Cryptococcaceae</taxon>
        <taxon>Kwoniella</taxon>
    </lineage>
</organism>
<evidence type="ECO:0000256" key="2">
    <source>
        <dbReference type="ARBA" id="ARBA00004123"/>
    </source>
</evidence>
<feature type="region of interest" description="Disordered" evidence="23">
    <location>
        <begin position="603"/>
        <end position="630"/>
    </location>
</feature>
<keyword evidence="15" id="KW-0408">Iron</keyword>
<evidence type="ECO:0000259" key="25">
    <source>
        <dbReference type="Pfam" id="PF03104"/>
    </source>
</evidence>
<dbReference type="RefSeq" id="XP_066076725.1">
    <property type="nucleotide sequence ID" value="XM_066220628.1"/>
</dbReference>
<feature type="region of interest" description="Disordered" evidence="23">
    <location>
        <begin position="519"/>
        <end position="541"/>
    </location>
</feature>
<keyword evidence="17" id="KW-0238">DNA-binding</keyword>
<feature type="region of interest" description="Disordered" evidence="23">
    <location>
        <begin position="242"/>
        <end position="262"/>
    </location>
</feature>
<dbReference type="GeneID" id="91095561"/>
<feature type="compositionally biased region" description="Low complexity" evidence="23">
    <location>
        <begin position="860"/>
        <end position="876"/>
    </location>
</feature>
<evidence type="ECO:0000256" key="10">
    <source>
        <dbReference type="ARBA" id="ARBA00022723"/>
    </source>
</evidence>
<evidence type="ECO:0000256" key="23">
    <source>
        <dbReference type="SAM" id="MobiDB-lite"/>
    </source>
</evidence>
<feature type="domain" description="DNA-directed DNA polymerase family B exonuclease" evidence="25">
    <location>
        <begin position="1128"/>
        <end position="1334"/>
    </location>
</feature>
<name>A0AAX4JX78_9TREE</name>
<keyword evidence="9" id="KW-0235">DNA replication</keyword>
<feature type="compositionally biased region" description="Low complexity" evidence="23">
    <location>
        <begin position="11"/>
        <end position="27"/>
    </location>
</feature>
<evidence type="ECO:0000256" key="19">
    <source>
        <dbReference type="ARBA" id="ARBA00023242"/>
    </source>
</evidence>
<dbReference type="InterPro" id="IPR030559">
    <property type="entry name" value="PolZ_Rev3"/>
</dbReference>
<dbReference type="InterPro" id="IPR043502">
    <property type="entry name" value="DNA/RNA_pol_sf"/>
</dbReference>
<dbReference type="GO" id="GO:0008270">
    <property type="term" value="F:zinc ion binding"/>
    <property type="evidence" value="ECO:0007669"/>
    <property type="project" value="UniProtKB-KW"/>
</dbReference>
<dbReference type="GO" id="GO:0000724">
    <property type="term" value="P:double-strand break repair via homologous recombination"/>
    <property type="evidence" value="ECO:0007669"/>
    <property type="project" value="TreeGrafter"/>
</dbReference>
<feature type="region of interest" description="Disordered" evidence="23">
    <location>
        <begin position="569"/>
        <end position="591"/>
    </location>
</feature>
<sequence>MPSDPGGGGQPSTPGYPSSHPYSSQSPKEPVLKLRITHITSTLSTPLASLRELYVPNRFSTCIPPGNLPERLPVLRIFGTTPNLQKICANIHLCYPYFYVPFPLEGEDPLRPERVIKLCQRFAVSLNHAICLASRQNPNSTTNSTKYGGGIDPKHLHVISVMLVKGIPFYGYHIGYSYFLKISLANPGKIYTALEQLRKPIVLGRIWQPHEAHMNHVLQFMCDFDLYGCGWLEVGGGKFREPLPEGDPYDSPPSSPSGPPEIFNELTVPESMLYQTALSPPKDTFTPLEIDILPHHILNRNRLKSRNLHHDFIELLHQPLDPNEKLVPAVAELWEDERRRRILKGLSLGSDAMMPGSGGMGGRSMEELGYKLPNKDYTSQEENKGGNWKISNELWEFIKERMDDERRKKGKLSFKGFSNEIAQGKGGEKRNYDRWIMTTFQAVSAHWPRPPRPPKSTQKFRRSAKSDKASSQTNGLSSPAEASIALASSPARQEPSSPTQVDIPLVNLKGEDPFLVEAGHQINPSDMNDDDVSSEEEEEEGNPFEMFAMTQASQRVPIDMDVNSRMIQRNAPDAEEENREIDDYPDEENDNVKRHAEDVRHHAEEGLKFRATQIPKKVNKEEEEDSDDMYDDEEIDELFRQTVAAGFGSNQTTPRKNRFNTGSITPNSRASTSGGGTSSGGMYGRRMDRQKRMMEQAGLGDLDTIMDRSSVSLSSPQNPWDNRPVTPSKPKTPISEKPTPTTLMRNLFAKARQPSISPLNTPTKKHAELSYDSPNVIMLPPLRRVVGDISSSPPSSISPSVSPLPDEILENLSQMQHDVTSKLGISQEDLEDAKDELKEIQAELPEQDVVDAFFRPNQKTPTSIPSRSTATTTTSSNGNGQFLTPTLKGTKRAFSPTYKDDDNDNEDTPGATIIPSSAMRNPNDLTSTIRTRKKVRLATPPGMASSQSLIPAISTPAPTATPKSTNTTATITQSSQKSQPTTNSDTTTSDTTRKQFSSNSWQFHLSPPTKYQVMNTMEENGVPSAIYQQPYYSNPIDVPLRAKMFAGRMFTLKGDTVKDLQDFESSFRNQSLTSRKWLKGKKGGHKWKFGWEYALTPPTNEEVTQWCEKEDHSKRIEMEKRILLTSQLERPTQKSKYGFKFSQKQKTKESEREHQNMSVLALEVFAQSRHQLLPDPEKDAITAVFYCYQNDDPSLEDNTIHKGYHTGYICLKSKTLDESRLQLQNNIPCIIMETELDLINYIIDLTKNWDPDVLAGWELHNSSWGYLVSRAHEEFSIDLMDQLSRVVSGHTGPKKDGYSAHHTSTFKVSGRHILNIWRICRSEINLNQYSFENVVFHLLHQRVPHYSSANLTALWRSKTPEHTHRVLKYYFQRVVMYMEIIDAAEIITKNAEFARVFGVDFASVMFRGSQYKVESFMFRIAKPESFVLVSPSKEQVGLQNAPFAVPLIAEPESKYYTHPILVLDFQSLYPSIMIAYNICFSTCLGRVEKFKGTNKFGFTELKVADGLLELLKDYLTVTPNGMIFVKPAVRKSLLAKMLGEILDTRVMVKHAMKGCRTDKSLTSLLNARQLGLKLMANVTYGYTSATYSGRMPCIEVADSIVQTGRETLEKAQELIHSRPDWDAQVVYGDTDSLFVALPGRTKEQAFKIGNDIADAVTALNPKPVKLKFEKVYMGSVLMAKKRYVGFKYEHPDDLEPVFDAKGIETIRRDGFPAQQKLEEVCLKMLFRTQDLSQIKDFCRTEWTKILQNRVSIQDFIVAKEVRLGSYSEKGVPPPGAAVAYRRILKDPRDEPQYGERVPYIISNSDGRRLIERARMPEELLNNRSLSIDSEYYIKNLLIPPLSRIFNLLGADIENWFDTMPRIKRVSKYESINQMNGNTNNNNRNSRSNKLVGKRGKSTKSGMRIDSHFKSNHCIVCGIESSSNLCQDCYDQPSNTIHSLLSRKQISSKKLLDLQKICSSCSSTPPGEKILCDSIDCPITYSRTQTERDVEDLQDIEELIQDLNLDYNDHNNGDRDKDNHEDGIEFID</sequence>
<keyword evidence="29" id="KW-1185">Reference proteome</keyword>
<evidence type="ECO:0000256" key="18">
    <source>
        <dbReference type="ARBA" id="ARBA00023204"/>
    </source>
</evidence>
<comment type="subunit">
    <text evidence="21">Forms DNA polymerase zeta with REV7.</text>
</comment>
<dbReference type="Gene3D" id="3.30.342.10">
    <property type="entry name" value="DNA Polymerase, chain B, domain 1"/>
    <property type="match status" value="1"/>
</dbReference>
<dbReference type="Pfam" id="PF24055">
    <property type="entry name" value="POL3_N"/>
    <property type="match status" value="1"/>
</dbReference>
<dbReference type="SUPFAM" id="SSF53098">
    <property type="entry name" value="Ribonuclease H-like"/>
    <property type="match status" value="1"/>
</dbReference>
<dbReference type="GO" id="GO:0051539">
    <property type="term" value="F:4 iron, 4 sulfur cluster binding"/>
    <property type="evidence" value="ECO:0007669"/>
    <property type="project" value="UniProtKB-KW"/>
</dbReference>
<dbReference type="Gene3D" id="1.10.287.690">
    <property type="entry name" value="Helix hairpin bin"/>
    <property type="match status" value="1"/>
</dbReference>
<feature type="compositionally biased region" description="Low complexity" evidence="23">
    <location>
        <begin position="1873"/>
        <end position="1888"/>
    </location>
</feature>
<dbReference type="PANTHER" id="PTHR45812:SF1">
    <property type="entry name" value="DNA POLYMERASE ZETA CATALYTIC SUBUNIT"/>
    <property type="match status" value="1"/>
</dbReference>
<dbReference type="SMART" id="SM00486">
    <property type="entry name" value="POLBc"/>
    <property type="match status" value="1"/>
</dbReference>
<feature type="region of interest" description="Disordered" evidence="23">
    <location>
        <begin position="2006"/>
        <end position="2027"/>
    </location>
</feature>
<evidence type="ECO:0000256" key="7">
    <source>
        <dbReference type="ARBA" id="ARBA00022679"/>
    </source>
</evidence>
<evidence type="ECO:0000256" key="12">
    <source>
        <dbReference type="ARBA" id="ARBA00022771"/>
    </source>
</evidence>
<comment type="subcellular location">
    <subcellularLocation>
        <location evidence="2">Nucleus</location>
    </subcellularLocation>
</comment>
<evidence type="ECO:0000256" key="13">
    <source>
        <dbReference type="ARBA" id="ARBA00022833"/>
    </source>
</evidence>
<dbReference type="InterPro" id="IPR006172">
    <property type="entry name" value="DNA-dir_DNA_pol_B"/>
</dbReference>
<evidence type="ECO:0000256" key="1">
    <source>
        <dbReference type="ARBA" id="ARBA00001966"/>
    </source>
</evidence>
<dbReference type="Pfam" id="PF00136">
    <property type="entry name" value="DNA_pol_B"/>
    <property type="match status" value="1"/>
</dbReference>
<feature type="compositionally biased region" description="Pro residues" evidence="23">
    <location>
        <begin position="250"/>
        <end position="259"/>
    </location>
</feature>
<feature type="compositionally biased region" description="Polar residues" evidence="23">
    <location>
        <begin position="648"/>
        <end position="670"/>
    </location>
</feature>
<reference evidence="28 29" key="1">
    <citation type="submission" date="2024-01" db="EMBL/GenBank/DDBJ databases">
        <title>Comparative genomics of Cryptococcus and Kwoniella reveals pathogenesis evolution and contrasting modes of karyotype evolution via chromosome fusion or intercentromeric recombination.</title>
        <authorList>
            <person name="Coelho M.A."/>
            <person name="David-Palma M."/>
            <person name="Shea T."/>
            <person name="Bowers K."/>
            <person name="McGinley-Smith S."/>
            <person name="Mohammad A.W."/>
            <person name="Gnirke A."/>
            <person name="Yurkov A.M."/>
            <person name="Nowrousian M."/>
            <person name="Sun S."/>
            <person name="Cuomo C.A."/>
            <person name="Heitman J."/>
        </authorList>
    </citation>
    <scope>NUCLEOTIDE SEQUENCE [LARGE SCALE GENOMIC DNA]</scope>
    <source>
        <strain evidence="28 29">CBS 6074</strain>
    </source>
</reference>
<evidence type="ECO:0000256" key="22">
    <source>
        <dbReference type="SAM" id="Coils"/>
    </source>
</evidence>
<feature type="compositionally biased region" description="Polar residues" evidence="23">
    <location>
        <begin position="994"/>
        <end position="1003"/>
    </location>
</feature>
<dbReference type="CDD" id="cd05778">
    <property type="entry name" value="DNA_polB_zeta_exo"/>
    <property type="match status" value="1"/>
</dbReference>
<feature type="compositionally biased region" description="Acidic residues" evidence="23">
    <location>
        <begin position="621"/>
        <end position="630"/>
    </location>
</feature>
<feature type="domain" description="C4-type zinc-finger of DNA polymerase delta" evidence="26">
    <location>
        <begin position="1913"/>
        <end position="1982"/>
    </location>
</feature>
<dbReference type="InterPro" id="IPR056435">
    <property type="entry name" value="DPOD/Z_N"/>
</dbReference>
<feature type="domain" description="DNA polymerase delta/zeta catalytic subunit N-terminal" evidence="27">
    <location>
        <begin position="95"/>
        <end position="189"/>
    </location>
</feature>
<dbReference type="GO" id="GO:0003677">
    <property type="term" value="F:DNA binding"/>
    <property type="evidence" value="ECO:0007669"/>
    <property type="project" value="UniProtKB-KW"/>
</dbReference>
<feature type="region of interest" description="Disordered" evidence="23">
    <location>
        <begin position="1"/>
        <end position="27"/>
    </location>
</feature>
<feature type="region of interest" description="Disordered" evidence="23">
    <location>
        <begin position="443"/>
        <end position="506"/>
    </location>
</feature>
<dbReference type="GO" id="GO:0042276">
    <property type="term" value="P:error-prone translesion synthesis"/>
    <property type="evidence" value="ECO:0007669"/>
    <property type="project" value="TreeGrafter"/>
</dbReference>
<dbReference type="GO" id="GO:0005634">
    <property type="term" value="C:nucleus"/>
    <property type="evidence" value="ECO:0007669"/>
    <property type="project" value="UniProtKB-SubCell"/>
</dbReference>
<feature type="compositionally biased region" description="Low complexity" evidence="23">
    <location>
        <begin position="981"/>
        <end position="990"/>
    </location>
</feature>
<evidence type="ECO:0000256" key="20">
    <source>
        <dbReference type="ARBA" id="ARBA00049244"/>
    </source>
</evidence>
<feature type="compositionally biased region" description="Polar residues" evidence="23">
    <location>
        <begin position="914"/>
        <end position="929"/>
    </location>
</feature>
<evidence type="ECO:0000256" key="4">
    <source>
        <dbReference type="ARBA" id="ARBA00012417"/>
    </source>
</evidence>
<dbReference type="Gene3D" id="3.90.1600.10">
    <property type="entry name" value="Palm domain of DNA polymerase"/>
    <property type="match status" value="1"/>
</dbReference>
<evidence type="ECO:0000256" key="3">
    <source>
        <dbReference type="ARBA" id="ARBA00005755"/>
    </source>
</evidence>
<dbReference type="InterPro" id="IPR006134">
    <property type="entry name" value="DNA-dir_DNA_pol_B_multi_dom"/>
</dbReference>
<dbReference type="PRINTS" id="PR00106">
    <property type="entry name" value="DNAPOLB"/>
</dbReference>
<feature type="coiled-coil region" evidence="22">
    <location>
        <begin position="823"/>
        <end position="850"/>
    </location>
</feature>
<keyword evidence="16" id="KW-0411">Iron-sulfur</keyword>
<comment type="cofactor">
    <cofactor evidence="1">
        <name>[4Fe-4S] cluster</name>
        <dbReference type="ChEBI" id="CHEBI:49883"/>
    </cofactor>
</comment>
<evidence type="ECO:0000313" key="28">
    <source>
        <dbReference type="EMBL" id="WWC89962.1"/>
    </source>
</evidence>
<feature type="compositionally biased region" description="Gly residues" evidence="23">
    <location>
        <begin position="673"/>
        <end position="683"/>
    </location>
</feature>
<dbReference type="SUPFAM" id="SSF56672">
    <property type="entry name" value="DNA/RNA polymerases"/>
    <property type="match status" value="1"/>
</dbReference>
<dbReference type="FunFam" id="3.30.420.10:FF:000024">
    <property type="entry name" value="DNA polymerase zeta catalytic subunit"/>
    <property type="match status" value="1"/>
</dbReference>
<evidence type="ECO:0000259" key="26">
    <source>
        <dbReference type="Pfam" id="PF14260"/>
    </source>
</evidence>
<evidence type="ECO:0000256" key="14">
    <source>
        <dbReference type="ARBA" id="ARBA00022932"/>
    </source>
</evidence>
<evidence type="ECO:0000256" key="11">
    <source>
        <dbReference type="ARBA" id="ARBA00022763"/>
    </source>
</evidence>
<gene>
    <name evidence="28" type="ORF">L201_004891</name>
</gene>
<feature type="compositionally biased region" description="Low complexity" evidence="23">
    <location>
        <begin position="950"/>
        <end position="972"/>
    </location>
</feature>
<feature type="compositionally biased region" description="Gly residues" evidence="23">
    <location>
        <begin position="1"/>
        <end position="10"/>
    </location>
</feature>
<evidence type="ECO:0000256" key="16">
    <source>
        <dbReference type="ARBA" id="ARBA00023014"/>
    </source>
</evidence>